<feature type="non-terminal residue" evidence="6">
    <location>
        <position position="109"/>
    </location>
</feature>
<evidence type="ECO:0000256" key="2">
    <source>
        <dbReference type="ARBA" id="ARBA00022490"/>
    </source>
</evidence>
<sequence>MIVDAEDVEVGTHKMDLLDDEEIAKLPLEKRVLIKLPKNKWKPPTPYPWEPRGRGMNRWDYYICTDLGDDKWMRLPAVKPAHIEMARQSVYIFTGDPNTPIGHLPGGLG</sequence>
<accession>A0A3P6PYT1</accession>
<keyword evidence="3" id="KW-0969">Cilium</keyword>
<evidence type="ECO:0000256" key="5">
    <source>
        <dbReference type="ARBA" id="ARBA00023273"/>
    </source>
</evidence>
<protein>
    <submittedName>
        <fullName evidence="6">Uncharacterized protein</fullName>
    </submittedName>
</protein>
<dbReference type="OrthoDB" id="272202at2759"/>
<name>A0A3P6PYT1_DIBLA</name>
<organism evidence="6 7">
    <name type="scientific">Dibothriocephalus latus</name>
    <name type="common">Fish tapeworm</name>
    <name type="synonym">Diphyllobothrium latum</name>
    <dbReference type="NCBI Taxonomy" id="60516"/>
    <lineage>
        <taxon>Eukaryota</taxon>
        <taxon>Metazoa</taxon>
        <taxon>Spiralia</taxon>
        <taxon>Lophotrochozoa</taxon>
        <taxon>Platyhelminthes</taxon>
        <taxon>Cestoda</taxon>
        <taxon>Eucestoda</taxon>
        <taxon>Diphyllobothriidea</taxon>
        <taxon>Diphyllobothriidae</taxon>
        <taxon>Dibothriocephalus</taxon>
    </lineage>
</organism>
<dbReference type="Pfam" id="PF04712">
    <property type="entry name" value="Radial_spoke"/>
    <property type="match status" value="1"/>
</dbReference>
<dbReference type="AlphaFoldDB" id="A0A3P6PYT1"/>
<dbReference type="GO" id="GO:0001534">
    <property type="term" value="C:radial spoke"/>
    <property type="evidence" value="ECO:0007669"/>
    <property type="project" value="InterPro"/>
</dbReference>
<keyword evidence="4" id="KW-0206">Cytoskeleton</keyword>
<dbReference type="Proteomes" id="UP000281553">
    <property type="component" value="Unassembled WGS sequence"/>
</dbReference>
<keyword evidence="5" id="KW-0966">Cell projection</keyword>
<evidence type="ECO:0000256" key="3">
    <source>
        <dbReference type="ARBA" id="ARBA00023069"/>
    </source>
</evidence>
<reference evidence="6 7" key="1">
    <citation type="submission" date="2018-11" db="EMBL/GenBank/DDBJ databases">
        <authorList>
            <consortium name="Pathogen Informatics"/>
        </authorList>
    </citation>
    <scope>NUCLEOTIDE SEQUENCE [LARGE SCALE GENOMIC DNA]</scope>
</reference>
<proteinExistence type="predicted"/>
<comment type="subcellular location">
    <subcellularLocation>
        <location evidence="1">Cytoplasm</location>
        <location evidence="1">Cytoskeleton</location>
        <location evidence="1">Cilium axoneme</location>
    </subcellularLocation>
</comment>
<dbReference type="GO" id="GO:0060294">
    <property type="term" value="P:cilium movement involved in cell motility"/>
    <property type="evidence" value="ECO:0007669"/>
    <property type="project" value="InterPro"/>
</dbReference>
<evidence type="ECO:0000256" key="1">
    <source>
        <dbReference type="ARBA" id="ARBA00004430"/>
    </source>
</evidence>
<keyword evidence="2" id="KW-0963">Cytoplasm</keyword>
<evidence type="ECO:0000256" key="4">
    <source>
        <dbReference type="ARBA" id="ARBA00023212"/>
    </source>
</evidence>
<dbReference type="EMBL" id="UYRU01004963">
    <property type="protein sequence ID" value="VDK38167.1"/>
    <property type="molecule type" value="Genomic_DNA"/>
</dbReference>
<dbReference type="InterPro" id="IPR006802">
    <property type="entry name" value="Radial_spoke"/>
</dbReference>
<keyword evidence="7" id="KW-1185">Reference proteome</keyword>
<dbReference type="GO" id="GO:0035082">
    <property type="term" value="P:axoneme assembly"/>
    <property type="evidence" value="ECO:0007669"/>
    <property type="project" value="TreeGrafter"/>
</dbReference>
<evidence type="ECO:0000313" key="7">
    <source>
        <dbReference type="Proteomes" id="UP000281553"/>
    </source>
</evidence>
<dbReference type="PANTHER" id="PTHR13159:SF0">
    <property type="entry name" value="RADIAL SPOKE HEAD 6 HOMOLOG A"/>
    <property type="match status" value="1"/>
</dbReference>
<gene>
    <name evidence="6" type="ORF">DILT_LOCUS925</name>
</gene>
<evidence type="ECO:0000313" key="6">
    <source>
        <dbReference type="EMBL" id="VDK38167.1"/>
    </source>
</evidence>
<dbReference type="PANTHER" id="PTHR13159">
    <property type="entry name" value="RADIAL SPOKEHEAD-RELATED"/>
    <property type="match status" value="1"/>
</dbReference>